<feature type="transmembrane region" description="Helical" evidence="9">
    <location>
        <begin position="144"/>
        <end position="165"/>
    </location>
</feature>
<gene>
    <name evidence="10" type="primary">kdgT</name>
    <name evidence="10" type="ORF">DSM106044_03817</name>
</gene>
<feature type="transmembrane region" description="Helical" evidence="9">
    <location>
        <begin position="266"/>
        <end position="288"/>
    </location>
</feature>
<evidence type="ECO:0000256" key="7">
    <source>
        <dbReference type="ARBA" id="ARBA00022989"/>
    </source>
</evidence>
<keyword evidence="11" id="KW-1185">Reference proteome</keyword>
<dbReference type="Pfam" id="PF03812">
    <property type="entry name" value="KdgT"/>
    <property type="match status" value="1"/>
</dbReference>
<dbReference type="EMBL" id="QGQD01000070">
    <property type="protein sequence ID" value="TLC99366.1"/>
    <property type="molecule type" value="Genomic_DNA"/>
</dbReference>
<name>A0A4U8Q3V4_9FIRM</name>
<feature type="transmembrane region" description="Helical" evidence="9">
    <location>
        <begin position="57"/>
        <end position="78"/>
    </location>
</feature>
<evidence type="ECO:0000256" key="3">
    <source>
        <dbReference type="ARBA" id="ARBA00022475"/>
    </source>
</evidence>
<feature type="transmembrane region" description="Helical" evidence="9">
    <location>
        <begin position="117"/>
        <end position="138"/>
    </location>
</feature>
<accession>A0A4U8Q3V4</accession>
<dbReference type="AlphaFoldDB" id="A0A4U8Q3V4"/>
<keyword evidence="8 9" id="KW-0472">Membrane</keyword>
<evidence type="ECO:0000256" key="8">
    <source>
        <dbReference type="ARBA" id="ARBA00023136"/>
    </source>
</evidence>
<keyword evidence="5 9" id="KW-0812">Transmembrane</keyword>
<dbReference type="GO" id="GO:0015649">
    <property type="term" value="F:2-keto-3-deoxygluconate:proton symporter activity"/>
    <property type="evidence" value="ECO:0007669"/>
    <property type="project" value="InterPro"/>
</dbReference>
<proteinExistence type="inferred from homology"/>
<evidence type="ECO:0000313" key="10">
    <source>
        <dbReference type="EMBL" id="TLC99366.1"/>
    </source>
</evidence>
<dbReference type="Proteomes" id="UP000306509">
    <property type="component" value="Unassembled WGS sequence"/>
</dbReference>
<organism evidence="10 11">
    <name type="scientific">Robinsoniella peoriensis</name>
    <dbReference type="NCBI Taxonomy" id="180332"/>
    <lineage>
        <taxon>Bacteria</taxon>
        <taxon>Bacillati</taxon>
        <taxon>Bacillota</taxon>
        <taxon>Clostridia</taxon>
        <taxon>Lachnospirales</taxon>
        <taxon>Lachnospiraceae</taxon>
        <taxon>Robinsoniella</taxon>
    </lineage>
</organism>
<evidence type="ECO:0000313" key="11">
    <source>
        <dbReference type="Proteomes" id="UP000306509"/>
    </source>
</evidence>
<feature type="transmembrane region" description="Helical" evidence="9">
    <location>
        <begin position="200"/>
        <end position="221"/>
    </location>
</feature>
<keyword evidence="3" id="KW-1003">Cell membrane</keyword>
<keyword evidence="2" id="KW-0813">Transport</keyword>
<evidence type="ECO:0000256" key="6">
    <source>
        <dbReference type="ARBA" id="ARBA00022847"/>
    </source>
</evidence>
<comment type="similarity">
    <text evidence="1">Belongs to the KdgT transporter family.</text>
</comment>
<sequence>MFMGIIIHSFFPDILEIGSFTTAVFSAEGAITIMGVQLLCLGSQLQMKKLGLVARRSAALLVSKFLLGFLSILLIGRLVGNEGIFGVSLLALVCAITNINGSIYLSLAAAYGDEADAAVVGPLSLTNGPFLTLIVLGVSGSASFSAISLIATVIPLLMGILVGNISKTIREFLKPGIQLLLPFIGFTLGAGIDLKNAASAGIEGILLSVIVLGIGGAFTVLCDKLIAGRPGYAGLAACATGANAIGVPAAIALVDPAWKPYAETAATQIAAVVVISAVVVPILTGIYANKRKVGGH</sequence>
<dbReference type="InterPro" id="IPR004684">
    <property type="entry name" value="2keto-3dGluconate_permease"/>
</dbReference>
<evidence type="ECO:0000256" key="2">
    <source>
        <dbReference type="ARBA" id="ARBA00022448"/>
    </source>
</evidence>
<evidence type="ECO:0000256" key="4">
    <source>
        <dbReference type="ARBA" id="ARBA00022597"/>
    </source>
</evidence>
<feature type="transmembrane region" description="Helical" evidence="9">
    <location>
        <begin position="84"/>
        <end position="105"/>
    </location>
</feature>
<feature type="transmembrane region" description="Helical" evidence="9">
    <location>
        <begin position="177"/>
        <end position="194"/>
    </location>
</feature>
<protein>
    <submittedName>
        <fullName evidence="10">2-keto-3-deoxygluconate permease</fullName>
    </submittedName>
</protein>
<keyword evidence="6" id="KW-0769">Symport</keyword>
<reference evidence="10 11" key="1">
    <citation type="journal article" date="2019" name="Anaerobe">
        <title>Detection of Robinsoniella peoriensis in multiple bone samples of a trauma patient.</title>
        <authorList>
            <person name="Schrottner P."/>
            <person name="Hartwich K."/>
            <person name="Bunk B."/>
            <person name="Schober I."/>
            <person name="Helbig S."/>
            <person name="Rudolph W.W."/>
            <person name="Gunzer F."/>
        </authorList>
    </citation>
    <scope>NUCLEOTIDE SEQUENCE [LARGE SCALE GENOMIC DNA]</scope>
    <source>
        <strain evidence="10 11">DSM 106044</strain>
    </source>
</reference>
<keyword evidence="7 9" id="KW-1133">Transmembrane helix</keyword>
<evidence type="ECO:0000256" key="1">
    <source>
        <dbReference type="ARBA" id="ARBA00006430"/>
    </source>
</evidence>
<evidence type="ECO:0000256" key="9">
    <source>
        <dbReference type="SAM" id="Phobius"/>
    </source>
</evidence>
<comment type="caution">
    <text evidence="10">The sequence shown here is derived from an EMBL/GenBank/DDBJ whole genome shotgun (WGS) entry which is preliminary data.</text>
</comment>
<keyword evidence="4" id="KW-0762">Sugar transport</keyword>
<feature type="transmembrane region" description="Helical" evidence="9">
    <location>
        <begin position="233"/>
        <end position="254"/>
    </location>
</feature>
<evidence type="ECO:0000256" key="5">
    <source>
        <dbReference type="ARBA" id="ARBA00022692"/>
    </source>
</evidence>
<dbReference type="GO" id="GO:0016020">
    <property type="term" value="C:membrane"/>
    <property type="evidence" value="ECO:0007669"/>
    <property type="project" value="InterPro"/>
</dbReference>
<dbReference type="STRING" id="180332.GCA_000797495_01009"/>